<feature type="region of interest" description="Disordered" evidence="1">
    <location>
        <begin position="1"/>
        <end position="40"/>
    </location>
</feature>
<accession>A0A2I0UQH6</accession>
<evidence type="ECO:0008006" key="4">
    <source>
        <dbReference type="Google" id="ProtNLM"/>
    </source>
</evidence>
<protein>
    <recommendedName>
        <fullName evidence="4">Rna-directed dna polymerase from mobile element jockey-like</fullName>
    </recommendedName>
</protein>
<reference evidence="3" key="2">
    <citation type="submission" date="2017-12" db="EMBL/GenBank/DDBJ databases">
        <title>Genome sequence of the Bar-tailed Godwit (Limosa lapponica baueri).</title>
        <authorList>
            <person name="Lima N.C.B."/>
            <person name="Parody-Merino A.M."/>
            <person name="Battley P.F."/>
            <person name="Fidler A.E."/>
            <person name="Prosdocimi F."/>
        </authorList>
    </citation>
    <scope>NUCLEOTIDE SEQUENCE [LARGE SCALE GENOMIC DNA]</scope>
</reference>
<name>A0A2I0UQH6_LIMLA</name>
<evidence type="ECO:0000256" key="1">
    <source>
        <dbReference type="SAM" id="MobiDB-lite"/>
    </source>
</evidence>
<evidence type="ECO:0000313" key="2">
    <source>
        <dbReference type="EMBL" id="PKU48296.1"/>
    </source>
</evidence>
<evidence type="ECO:0000313" key="3">
    <source>
        <dbReference type="Proteomes" id="UP000233556"/>
    </source>
</evidence>
<reference evidence="3" key="1">
    <citation type="submission" date="2017-11" db="EMBL/GenBank/DDBJ databases">
        <authorList>
            <person name="Lima N.C."/>
            <person name="Parody-Merino A.M."/>
            <person name="Battley P.F."/>
            <person name="Fidler A.E."/>
            <person name="Prosdocimi F."/>
        </authorList>
    </citation>
    <scope>NUCLEOTIDE SEQUENCE [LARGE SCALE GENOMIC DNA]</scope>
</reference>
<sequence length="194" mass="21991">MHPNKEGVRQNHQEACMDEQVAPGQTQTEKESPQKAEAQTGCLGGIQRNCQAARDQVRKAKVEIKLNLARDIKGNKKKASTGTSAMKVRLGKMWALSRRKRETWSPETWRRTSYPMAFLPQSSLASALATLPKLQKADRDWDNKEPPTGDQVQDHLRNLKVPKYMGSNEIHPQVLRELVAELAKPLPIIFEKSW</sequence>
<keyword evidence="3" id="KW-1185">Reference proteome</keyword>
<gene>
    <name evidence="2" type="ORF">llap_1398</name>
</gene>
<dbReference type="OrthoDB" id="15304at2759"/>
<dbReference type="Proteomes" id="UP000233556">
    <property type="component" value="Unassembled WGS sequence"/>
</dbReference>
<proteinExistence type="predicted"/>
<feature type="compositionally biased region" description="Basic and acidic residues" evidence="1">
    <location>
        <begin position="1"/>
        <end position="12"/>
    </location>
</feature>
<dbReference type="EMBL" id="KZ505656">
    <property type="protein sequence ID" value="PKU48296.1"/>
    <property type="molecule type" value="Genomic_DNA"/>
</dbReference>
<dbReference type="AlphaFoldDB" id="A0A2I0UQH6"/>
<organism evidence="2 3">
    <name type="scientific">Limosa lapponica baueri</name>
    <dbReference type="NCBI Taxonomy" id="1758121"/>
    <lineage>
        <taxon>Eukaryota</taxon>
        <taxon>Metazoa</taxon>
        <taxon>Chordata</taxon>
        <taxon>Craniata</taxon>
        <taxon>Vertebrata</taxon>
        <taxon>Euteleostomi</taxon>
        <taxon>Archelosauria</taxon>
        <taxon>Archosauria</taxon>
        <taxon>Dinosauria</taxon>
        <taxon>Saurischia</taxon>
        <taxon>Theropoda</taxon>
        <taxon>Coelurosauria</taxon>
        <taxon>Aves</taxon>
        <taxon>Neognathae</taxon>
        <taxon>Neoaves</taxon>
        <taxon>Charadriiformes</taxon>
        <taxon>Scolopacidae</taxon>
        <taxon>Limosa</taxon>
    </lineage>
</organism>